<feature type="compositionally biased region" description="Basic and acidic residues" evidence="1">
    <location>
        <begin position="88"/>
        <end position="103"/>
    </location>
</feature>
<protein>
    <submittedName>
        <fullName evidence="2">Uncharacterized protein</fullName>
    </submittedName>
</protein>
<sequence>RKYRSSDNSVIKVHNSSAMASFSVNVTASPSPLILQRRPFSNFSSSTHHQLQDSHLQNKKFGAFSLLGFAPFSFNLRRSQSRFNGSSERNRQNEWPDRCIGRS</sequence>
<proteinExistence type="predicted"/>
<keyword evidence="3" id="KW-1185">Reference proteome</keyword>
<dbReference type="Proteomes" id="UP001058974">
    <property type="component" value="Chromosome 6"/>
</dbReference>
<dbReference type="EMBL" id="JAMSHJ010000006">
    <property type="protein sequence ID" value="KAI5400715.1"/>
    <property type="molecule type" value="Genomic_DNA"/>
</dbReference>
<evidence type="ECO:0000313" key="2">
    <source>
        <dbReference type="EMBL" id="KAI5400715.1"/>
    </source>
</evidence>
<feature type="region of interest" description="Disordered" evidence="1">
    <location>
        <begin position="81"/>
        <end position="103"/>
    </location>
</feature>
<reference evidence="2 3" key="1">
    <citation type="journal article" date="2022" name="Nat. Genet.">
        <title>Improved pea reference genome and pan-genome highlight genomic features and evolutionary characteristics.</title>
        <authorList>
            <person name="Yang T."/>
            <person name="Liu R."/>
            <person name="Luo Y."/>
            <person name="Hu S."/>
            <person name="Wang D."/>
            <person name="Wang C."/>
            <person name="Pandey M.K."/>
            <person name="Ge S."/>
            <person name="Xu Q."/>
            <person name="Li N."/>
            <person name="Li G."/>
            <person name="Huang Y."/>
            <person name="Saxena R.K."/>
            <person name="Ji Y."/>
            <person name="Li M."/>
            <person name="Yan X."/>
            <person name="He Y."/>
            <person name="Liu Y."/>
            <person name="Wang X."/>
            <person name="Xiang C."/>
            <person name="Varshney R.K."/>
            <person name="Ding H."/>
            <person name="Gao S."/>
            <person name="Zong X."/>
        </authorList>
    </citation>
    <scope>NUCLEOTIDE SEQUENCE [LARGE SCALE GENOMIC DNA]</scope>
    <source>
        <strain evidence="2 3">cv. Zhongwan 6</strain>
    </source>
</reference>
<comment type="caution">
    <text evidence="2">The sequence shown here is derived from an EMBL/GenBank/DDBJ whole genome shotgun (WGS) entry which is preliminary data.</text>
</comment>
<gene>
    <name evidence="2" type="ORF">KIW84_065541</name>
</gene>
<dbReference type="Gramene" id="Psat06G0554100-T2">
    <property type="protein sequence ID" value="KAI5400715.1"/>
    <property type="gene ID" value="KIW84_065541"/>
</dbReference>
<organism evidence="2 3">
    <name type="scientific">Pisum sativum</name>
    <name type="common">Garden pea</name>
    <name type="synonym">Lathyrus oleraceus</name>
    <dbReference type="NCBI Taxonomy" id="3888"/>
    <lineage>
        <taxon>Eukaryota</taxon>
        <taxon>Viridiplantae</taxon>
        <taxon>Streptophyta</taxon>
        <taxon>Embryophyta</taxon>
        <taxon>Tracheophyta</taxon>
        <taxon>Spermatophyta</taxon>
        <taxon>Magnoliopsida</taxon>
        <taxon>eudicotyledons</taxon>
        <taxon>Gunneridae</taxon>
        <taxon>Pentapetalae</taxon>
        <taxon>rosids</taxon>
        <taxon>fabids</taxon>
        <taxon>Fabales</taxon>
        <taxon>Fabaceae</taxon>
        <taxon>Papilionoideae</taxon>
        <taxon>50 kb inversion clade</taxon>
        <taxon>NPAAA clade</taxon>
        <taxon>Hologalegina</taxon>
        <taxon>IRL clade</taxon>
        <taxon>Fabeae</taxon>
        <taxon>Lathyrus</taxon>
    </lineage>
</organism>
<evidence type="ECO:0000313" key="3">
    <source>
        <dbReference type="Proteomes" id="UP001058974"/>
    </source>
</evidence>
<evidence type="ECO:0000256" key="1">
    <source>
        <dbReference type="SAM" id="MobiDB-lite"/>
    </source>
</evidence>
<accession>A0A9D5ACM6</accession>
<name>A0A9D5ACM6_PEA</name>
<feature type="non-terminal residue" evidence="2">
    <location>
        <position position="103"/>
    </location>
</feature>
<dbReference type="AlphaFoldDB" id="A0A9D5ACM6"/>